<dbReference type="Pfam" id="PF00109">
    <property type="entry name" value="ketoacyl-synt"/>
    <property type="match status" value="1"/>
</dbReference>
<evidence type="ECO:0000313" key="6">
    <source>
        <dbReference type="EMBL" id="RSM44876.1"/>
    </source>
</evidence>
<sequence>MMPAVVTGIGVIAPNGVGTEAYWSATLAGRGGIAPIDRFDATGYPTKLAGTVPDFDAGAYLPGRLRSQTDRYTQFALAASAMALADAGVDPGALPEYEFGVVTASSSGGNEFGQHEMEKLWGDESARVSAYQSIAWFYAATTGQVSIRMGARGPCDVLVAEQAGGLDALAQARRALRADATVMLAGGAEAPLSPYALVCQMAGGRLSHSDDPRRCYLPFSADAAGHVPGEGGAMLVVERKSAGSGYGTIAGWASTFDPAAHTGRPPALRRAVELALADAGLTPADIGVVFADAAAVPGLDLIEVAALTAVFGVRGVPVTAPKTMVGRLNSGAGALDVATALLAMRDGVIPPTTGVDAPAALDLVVDRPREAAPRHALVVARGAGGFNSAVVLSR</sequence>
<dbReference type="InterPro" id="IPR016039">
    <property type="entry name" value="Thiolase-like"/>
</dbReference>
<feature type="domain" description="Ketosynthase family 3 (KS3)" evidence="5">
    <location>
        <begin position="1"/>
        <end position="394"/>
    </location>
</feature>
<dbReference type="InterPro" id="IPR020841">
    <property type="entry name" value="PKS_Beta-ketoAc_synthase_dom"/>
</dbReference>
<dbReference type="SMART" id="SM00825">
    <property type="entry name" value="PKS_KS"/>
    <property type="match status" value="1"/>
</dbReference>
<evidence type="ECO:0000256" key="2">
    <source>
        <dbReference type="ARBA" id="ARBA00022679"/>
    </source>
</evidence>
<dbReference type="GO" id="GO:0004315">
    <property type="term" value="F:3-oxoacyl-[acyl-carrier-protein] synthase activity"/>
    <property type="evidence" value="ECO:0007669"/>
    <property type="project" value="TreeGrafter"/>
</dbReference>
<keyword evidence="7" id="KW-1185">Reference proteome</keyword>
<keyword evidence="3" id="KW-0012">Acyltransferase</keyword>
<keyword evidence="2 4" id="KW-0808">Transferase</keyword>
<comment type="caution">
    <text evidence="6">The sequence shown here is derived from an EMBL/GenBank/DDBJ whole genome shotgun (WGS) entry which is preliminary data.</text>
</comment>
<dbReference type="SUPFAM" id="SSF53901">
    <property type="entry name" value="Thiolase-like"/>
    <property type="match status" value="2"/>
</dbReference>
<dbReference type="InterPro" id="IPR014031">
    <property type="entry name" value="Ketoacyl_synth_C"/>
</dbReference>
<dbReference type="EMBL" id="QHHU01000018">
    <property type="protein sequence ID" value="RSM44876.1"/>
    <property type="molecule type" value="Genomic_DNA"/>
</dbReference>
<name>A0A428WP66_AMYBA</name>
<accession>A0A428WP66</accession>
<dbReference type="PANTHER" id="PTHR11712:SF322">
    <property type="entry name" value="POLYKETIDE BETA-KETOACYL SYNTHASE 2-RELATED"/>
    <property type="match status" value="1"/>
</dbReference>
<organism evidence="6 7">
    <name type="scientific">Amycolatopsis balhimycina DSM 5908</name>
    <dbReference type="NCBI Taxonomy" id="1081091"/>
    <lineage>
        <taxon>Bacteria</taxon>
        <taxon>Bacillati</taxon>
        <taxon>Actinomycetota</taxon>
        <taxon>Actinomycetes</taxon>
        <taxon>Pseudonocardiales</taxon>
        <taxon>Pseudonocardiaceae</taxon>
        <taxon>Amycolatopsis</taxon>
    </lineage>
</organism>
<dbReference type="Pfam" id="PF02801">
    <property type="entry name" value="Ketoacyl-synt_C"/>
    <property type="match status" value="1"/>
</dbReference>
<evidence type="ECO:0000313" key="7">
    <source>
        <dbReference type="Proteomes" id="UP000286716"/>
    </source>
</evidence>
<dbReference type="Gene3D" id="3.40.47.10">
    <property type="match status" value="2"/>
</dbReference>
<evidence type="ECO:0000259" key="5">
    <source>
        <dbReference type="PROSITE" id="PS52004"/>
    </source>
</evidence>
<dbReference type="OrthoDB" id="416758at2"/>
<dbReference type="PROSITE" id="PS52004">
    <property type="entry name" value="KS3_2"/>
    <property type="match status" value="1"/>
</dbReference>
<dbReference type="AlphaFoldDB" id="A0A428WP66"/>
<comment type="similarity">
    <text evidence="1 4">Belongs to the thiolase-like superfamily. Beta-ketoacyl-ACP synthases family.</text>
</comment>
<dbReference type="InterPro" id="IPR000794">
    <property type="entry name" value="Beta-ketoacyl_synthase"/>
</dbReference>
<dbReference type="CDD" id="cd00832">
    <property type="entry name" value="CLF"/>
    <property type="match status" value="1"/>
</dbReference>
<evidence type="ECO:0000256" key="4">
    <source>
        <dbReference type="RuleBase" id="RU003694"/>
    </source>
</evidence>
<protein>
    <submittedName>
        <fullName evidence="6">Ketosynthase chain-length factor</fullName>
    </submittedName>
</protein>
<evidence type="ECO:0000256" key="3">
    <source>
        <dbReference type="ARBA" id="ARBA00023315"/>
    </source>
</evidence>
<reference evidence="6 7" key="1">
    <citation type="submission" date="2018-05" db="EMBL/GenBank/DDBJ databases">
        <title>Evolution of GPA BGCs.</title>
        <authorList>
            <person name="Waglechner N."/>
            <person name="Wright G.D."/>
        </authorList>
    </citation>
    <scope>NUCLEOTIDE SEQUENCE [LARGE SCALE GENOMIC DNA]</scope>
    <source>
        <strain evidence="6 7">DSM 5908</strain>
    </source>
</reference>
<evidence type="ECO:0000256" key="1">
    <source>
        <dbReference type="ARBA" id="ARBA00008467"/>
    </source>
</evidence>
<dbReference type="GO" id="GO:0006633">
    <property type="term" value="P:fatty acid biosynthetic process"/>
    <property type="evidence" value="ECO:0007669"/>
    <property type="project" value="TreeGrafter"/>
</dbReference>
<dbReference type="InterPro" id="IPR014030">
    <property type="entry name" value="Ketoacyl_synth_N"/>
</dbReference>
<proteinExistence type="inferred from homology"/>
<dbReference type="Proteomes" id="UP000286716">
    <property type="component" value="Unassembled WGS sequence"/>
</dbReference>
<dbReference type="PANTHER" id="PTHR11712">
    <property type="entry name" value="POLYKETIDE SYNTHASE-RELATED"/>
    <property type="match status" value="1"/>
</dbReference>
<dbReference type="RefSeq" id="WP_020639559.1">
    <property type="nucleotide sequence ID" value="NZ_QHHU01000018.1"/>
</dbReference>
<gene>
    <name evidence="6" type="ORF">DMA12_15145</name>
</gene>